<feature type="binding site" evidence="8">
    <location>
        <position position="76"/>
    </location>
    <ligand>
        <name>NADP(+)</name>
        <dbReference type="ChEBI" id="CHEBI:58349"/>
    </ligand>
</feature>
<dbReference type="PATRIC" id="fig|316.101.peg.4091"/>
<comment type="catalytic activity">
    <reaction evidence="7 8">
        <text>shikimate + NADP(+) = 3-dehydroshikimate + NADPH + H(+)</text>
        <dbReference type="Rhea" id="RHEA:17737"/>
        <dbReference type="ChEBI" id="CHEBI:15378"/>
        <dbReference type="ChEBI" id="CHEBI:16630"/>
        <dbReference type="ChEBI" id="CHEBI:36208"/>
        <dbReference type="ChEBI" id="CHEBI:57783"/>
        <dbReference type="ChEBI" id="CHEBI:58349"/>
        <dbReference type="EC" id="1.1.1.25"/>
    </reaction>
</comment>
<dbReference type="GO" id="GO:0005829">
    <property type="term" value="C:cytosol"/>
    <property type="evidence" value="ECO:0007669"/>
    <property type="project" value="TreeGrafter"/>
</dbReference>
<dbReference type="GO" id="GO:0050661">
    <property type="term" value="F:NADP binding"/>
    <property type="evidence" value="ECO:0007669"/>
    <property type="project" value="InterPro"/>
</dbReference>
<evidence type="ECO:0000256" key="1">
    <source>
        <dbReference type="ARBA" id="ARBA00004871"/>
    </source>
</evidence>
<keyword evidence="4 8" id="KW-0521">NADP</keyword>
<dbReference type="EC" id="1.1.1.25" evidence="2 8"/>
<dbReference type="HAMAP" id="MF_00222">
    <property type="entry name" value="Shikimate_DH_AroE"/>
    <property type="match status" value="1"/>
</dbReference>
<feature type="binding site" evidence="8">
    <location>
        <position position="237"/>
    </location>
    <ligand>
        <name>NADP(+)</name>
        <dbReference type="ChEBI" id="CHEBI:58349"/>
    </ligand>
</feature>
<evidence type="ECO:0000256" key="2">
    <source>
        <dbReference type="ARBA" id="ARBA00012962"/>
    </source>
</evidence>
<dbReference type="InterPro" id="IPR046346">
    <property type="entry name" value="Aminoacid_DH-like_N_sf"/>
</dbReference>
<comment type="pathway">
    <text evidence="1 8">Metabolic intermediate biosynthesis; chorismate biosynthesis; chorismate from D-erythrose 4-phosphate and phosphoenolpyruvate: step 4/7.</text>
</comment>
<gene>
    <name evidence="8 12" type="primary">aroE</name>
    <name evidence="12" type="ORF">UF78_00160</name>
</gene>
<dbReference type="GO" id="GO:0019632">
    <property type="term" value="P:shikimate metabolic process"/>
    <property type="evidence" value="ECO:0007669"/>
    <property type="project" value="InterPro"/>
</dbReference>
<feature type="binding site" evidence="8">
    <location>
        <position position="85"/>
    </location>
    <ligand>
        <name>shikimate</name>
        <dbReference type="ChEBI" id="CHEBI:36208"/>
    </ligand>
</feature>
<dbReference type="UniPathway" id="UPA00053">
    <property type="reaction ID" value="UER00087"/>
</dbReference>
<feature type="binding site" evidence="8">
    <location>
        <position position="101"/>
    </location>
    <ligand>
        <name>shikimate</name>
        <dbReference type="ChEBI" id="CHEBI:36208"/>
    </ligand>
</feature>
<comment type="similarity">
    <text evidence="8">Belongs to the shikimate dehydrogenase family.</text>
</comment>
<dbReference type="Proteomes" id="UP000032487">
    <property type="component" value="Unassembled WGS sequence"/>
</dbReference>
<dbReference type="OrthoDB" id="9776868at2"/>
<evidence type="ECO:0000256" key="3">
    <source>
        <dbReference type="ARBA" id="ARBA00022605"/>
    </source>
</evidence>
<sequence length="272" mass="29136">MDRYGVFGNPIGHSKSPQIHRLFAEQTGQALSYEPLLAPLDDFSGFAREFFAHGLGANVTVPFKEEAFRLADQLTERARRAGAVNTLMKLEDGPLLGDNTDGIGLVRDLLDNAGVVLQDKRVLLLGAGGAVRGVLEPLLTQRPTTLVIANRTLGKAEQLADEFGELGPVSASAFEQLQSPFDVIINGTSASLGGELPPLADSLIRSGTTFCYDMMYGAKPTPFCQWAADLGAQTRDGLGMLVEQAAAAFELWRGVRPDAVPVLTQLRQQLAG</sequence>
<dbReference type="PANTHER" id="PTHR21089:SF1">
    <property type="entry name" value="BIFUNCTIONAL 3-DEHYDROQUINATE DEHYDRATASE_SHIKIMATE DEHYDROGENASE, CHLOROPLASTIC"/>
    <property type="match status" value="1"/>
</dbReference>
<dbReference type="Gene3D" id="3.40.50.720">
    <property type="entry name" value="NAD(P)-binding Rossmann-like Domain"/>
    <property type="match status" value="1"/>
</dbReference>
<feature type="binding site" evidence="8">
    <location>
        <begin position="14"/>
        <end position="16"/>
    </location>
    <ligand>
        <name>shikimate</name>
        <dbReference type="ChEBI" id="CHEBI:36208"/>
    </ligand>
</feature>
<dbReference type="GO" id="GO:0008652">
    <property type="term" value="P:amino acid biosynthetic process"/>
    <property type="evidence" value="ECO:0007669"/>
    <property type="project" value="UniProtKB-KW"/>
</dbReference>
<dbReference type="CDD" id="cd01065">
    <property type="entry name" value="NAD_bind_Shikimate_DH"/>
    <property type="match status" value="1"/>
</dbReference>
<dbReference type="PANTHER" id="PTHR21089">
    <property type="entry name" value="SHIKIMATE DEHYDROGENASE"/>
    <property type="match status" value="1"/>
</dbReference>
<feature type="domain" description="SDH C-terminal" evidence="11">
    <location>
        <begin position="237"/>
        <end position="266"/>
    </location>
</feature>
<name>A0A0D9AWV9_STUST</name>
<accession>A0A0D9AWV9</accession>
<dbReference type="Pfam" id="PF01488">
    <property type="entry name" value="Shikimate_DH"/>
    <property type="match status" value="1"/>
</dbReference>
<evidence type="ECO:0000256" key="6">
    <source>
        <dbReference type="ARBA" id="ARBA00023141"/>
    </source>
</evidence>
<dbReference type="SUPFAM" id="SSF53223">
    <property type="entry name" value="Aminoacid dehydrogenase-like, N-terminal domain"/>
    <property type="match status" value="1"/>
</dbReference>
<dbReference type="InterPro" id="IPR022893">
    <property type="entry name" value="Shikimate_DH_fam"/>
</dbReference>
<feature type="binding site" evidence="8">
    <location>
        <begin position="150"/>
        <end position="155"/>
    </location>
    <ligand>
        <name>NADP(+)</name>
        <dbReference type="ChEBI" id="CHEBI:58349"/>
    </ligand>
</feature>
<evidence type="ECO:0000259" key="11">
    <source>
        <dbReference type="Pfam" id="PF18317"/>
    </source>
</evidence>
<dbReference type="InterPro" id="IPR006151">
    <property type="entry name" value="Shikm_DH/Glu-tRNA_Rdtase"/>
</dbReference>
<feature type="active site" description="Proton acceptor" evidence="8">
    <location>
        <position position="64"/>
    </location>
</feature>
<dbReference type="FunFam" id="3.40.50.10860:FF:000006">
    <property type="entry name" value="Shikimate dehydrogenase (NADP(+))"/>
    <property type="match status" value="1"/>
</dbReference>
<proteinExistence type="inferred from homology"/>
<dbReference type="Pfam" id="PF08501">
    <property type="entry name" value="Shikimate_dh_N"/>
    <property type="match status" value="1"/>
</dbReference>
<keyword evidence="6 8" id="KW-0057">Aromatic amino acid biosynthesis</keyword>
<feature type="binding site" evidence="8">
    <location>
        <position position="216"/>
    </location>
    <ligand>
        <name>shikimate</name>
        <dbReference type="ChEBI" id="CHEBI:36208"/>
    </ligand>
</feature>
<evidence type="ECO:0000256" key="7">
    <source>
        <dbReference type="ARBA" id="ARBA00049442"/>
    </source>
</evidence>
<organism evidence="12 13">
    <name type="scientific">Stutzerimonas stutzeri</name>
    <name type="common">Pseudomonas stutzeri</name>
    <dbReference type="NCBI Taxonomy" id="316"/>
    <lineage>
        <taxon>Bacteria</taxon>
        <taxon>Pseudomonadati</taxon>
        <taxon>Pseudomonadota</taxon>
        <taxon>Gammaproteobacteria</taxon>
        <taxon>Pseudomonadales</taxon>
        <taxon>Pseudomonadaceae</taxon>
        <taxon>Stutzerimonas</taxon>
    </lineage>
</organism>
<evidence type="ECO:0000313" key="12">
    <source>
        <dbReference type="EMBL" id="KJH85222.1"/>
    </source>
</evidence>
<comment type="caution">
    <text evidence="12">The sequence shown here is derived from an EMBL/GenBank/DDBJ whole genome shotgun (WGS) entry which is preliminary data.</text>
</comment>
<dbReference type="InterPro" id="IPR036291">
    <property type="entry name" value="NAD(P)-bd_dom_sf"/>
</dbReference>
<evidence type="ECO:0000259" key="9">
    <source>
        <dbReference type="Pfam" id="PF01488"/>
    </source>
</evidence>
<dbReference type="InterPro" id="IPR011342">
    <property type="entry name" value="Shikimate_DH"/>
</dbReference>
<dbReference type="SUPFAM" id="SSF51735">
    <property type="entry name" value="NAD(P)-binding Rossmann-fold domains"/>
    <property type="match status" value="1"/>
</dbReference>
<evidence type="ECO:0000313" key="13">
    <source>
        <dbReference type="Proteomes" id="UP000032487"/>
    </source>
</evidence>
<dbReference type="InterPro" id="IPR041121">
    <property type="entry name" value="SDH_C"/>
</dbReference>
<evidence type="ECO:0000256" key="5">
    <source>
        <dbReference type="ARBA" id="ARBA00023002"/>
    </source>
</evidence>
<evidence type="ECO:0000256" key="8">
    <source>
        <dbReference type="HAMAP-Rule" id="MF_00222"/>
    </source>
</evidence>
<dbReference type="InterPro" id="IPR013708">
    <property type="entry name" value="Shikimate_DH-bd_N"/>
</dbReference>
<feature type="binding site" evidence="8">
    <location>
        <position position="60"/>
    </location>
    <ligand>
        <name>shikimate</name>
        <dbReference type="ChEBI" id="CHEBI:36208"/>
    </ligand>
</feature>
<dbReference type="GO" id="GO:0004764">
    <property type="term" value="F:shikimate 3-dehydrogenase (NADP+) activity"/>
    <property type="evidence" value="ECO:0007669"/>
    <property type="project" value="UniProtKB-UniRule"/>
</dbReference>
<dbReference type="Pfam" id="PF18317">
    <property type="entry name" value="SDH_C"/>
    <property type="match status" value="1"/>
</dbReference>
<keyword evidence="5 8" id="KW-0560">Oxidoreductase</keyword>
<dbReference type="RefSeq" id="WP_045159988.1">
    <property type="nucleotide sequence ID" value="NZ_JYHV01000001.1"/>
</dbReference>
<dbReference type="NCBIfam" id="TIGR00507">
    <property type="entry name" value="aroE"/>
    <property type="match status" value="1"/>
</dbReference>
<evidence type="ECO:0000259" key="10">
    <source>
        <dbReference type="Pfam" id="PF08501"/>
    </source>
</evidence>
<feature type="binding site" evidence="8">
    <location>
        <begin position="126"/>
        <end position="130"/>
    </location>
    <ligand>
        <name>NADP(+)</name>
        <dbReference type="ChEBI" id="CHEBI:58349"/>
    </ligand>
</feature>
<reference evidence="12 13" key="1">
    <citation type="submission" date="2015-02" db="EMBL/GenBank/DDBJ databases">
        <title>Draft genome sequence of Pseudomonas stutzeri NT0128 isolated from wheat (Triticum turgidum) rhizosphere.</title>
        <authorList>
            <person name="Tovi N."/>
            <person name="Frenk S."/>
            <person name="Hadar Y."/>
            <person name="Minz D."/>
        </authorList>
    </citation>
    <scope>NUCLEOTIDE SEQUENCE [LARGE SCALE GENOMIC DNA]</scope>
    <source>
        <strain evidence="12 13">NT0128</strain>
    </source>
</reference>
<dbReference type="GO" id="GO:0009423">
    <property type="term" value="P:chorismate biosynthetic process"/>
    <property type="evidence" value="ECO:0007669"/>
    <property type="project" value="UniProtKB-UniRule"/>
</dbReference>
<feature type="domain" description="Quinate/shikimate 5-dehydrogenase/glutamyl-tRNA reductase" evidence="9">
    <location>
        <begin position="116"/>
        <end position="191"/>
    </location>
</feature>
<feature type="domain" description="Shikimate dehydrogenase substrate binding N-terminal" evidence="10">
    <location>
        <begin position="6"/>
        <end position="87"/>
    </location>
</feature>
<comment type="function">
    <text evidence="8">Involved in the biosynthesis of the chorismate, which leads to the biosynthesis of aromatic amino acids. Catalyzes the reversible NADPH linked reduction of 3-dehydroshikimate (DHSA) to yield shikimate (SA).</text>
</comment>
<dbReference type="NCBIfam" id="NF001310">
    <property type="entry name" value="PRK00258.1-2"/>
    <property type="match status" value="1"/>
</dbReference>
<feature type="binding site" evidence="8">
    <location>
        <position position="214"/>
    </location>
    <ligand>
        <name>NADP(+)</name>
        <dbReference type="ChEBI" id="CHEBI:58349"/>
    </ligand>
</feature>
<dbReference type="AlphaFoldDB" id="A0A0D9AWV9"/>
<dbReference type="Gene3D" id="3.40.50.10860">
    <property type="entry name" value="Leucine Dehydrogenase, chain A, domain 1"/>
    <property type="match status" value="1"/>
</dbReference>
<evidence type="ECO:0000256" key="4">
    <source>
        <dbReference type="ARBA" id="ARBA00022857"/>
    </source>
</evidence>
<feature type="binding site" evidence="8">
    <location>
        <position position="244"/>
    </location>
    <ligand>
        <name>shikimate</name>
        <dbReference type="ChEBI" id="CHEBI:36208"/>
    </ligand>
</feature>
<protein>
    <recommendedName>
        <fullName evidence="2 8">Shikimate dehydrogenase (NADP(+))</fullName>
        <shortName evidence="8">SDH</shortName>
        <ecNumber evidence="2 8">1.1.1.25</ecNumber>
    </recommendedName>
</protein>
<dbReference type="EMBL" id="JYHV01000001">
    <property type="protein sequence ID" value="KJH85222.1"/>
    <property type="molecule type" value="Genomic_DNA"/>
</dbReference>
<dbReference type="GO" id="GO:0009073">
    <property type="term" value="P:aromatic amino acid family biosynthetic process"/>
    <property type="evidence" value="ECO:0007669"/>
    <property type="project" value="UniProtKB-KW"/>
</dbReference>
<keyword evidence="3 8" id="KW-0028">Amino-acid biosynthesis</keyword>
<comment type="subunit">
    <text evidence="8">Homodimer.</text>
</comment>
<dbReference type="FunFam" id="3.40.50.720:FF:000104">
    <property type="entry name" value="Shikimate dehydrogenase (NADP(+))"/>
    <property type="match status" value="1"/>
</dbReference>